<dbReference type="InterPro" id="IPR029063">
    <property type="entry name" value="SAM-dependent_MTases_sf"/>
</dbReference>
<feature type="binding site" evidence="6">
    <location>
        <begin position="200"/>
        <end position="201"/>
    </location>
    <ligand>
        <name>S-adenosyl-L-methionine</name>
        <dbReference type="ChEBI" id="CHEBI:59789"/>
    </ligand>
</feature>
<dbReference type="OrthoDB" id="9816309at2"/>
<dbReference type="STRING" id="658457.SAMN05216601_10738"/>
<dbReference type="Pfam" id="PF03705">
    <property type="entry name" value="CheR_N"/>
    <property type="match status" value="1"/>
</dbReference>
<dbReference type="GO" id="GO:0032259">
    <property type="term" value="P:methylation"/>
    <property type="evidence" value="ECO:0007669"/>
    <property type="project" value="UniProtKB-KW"/>
</dbReference>
<feature type="binding site" evidence="6">
    <location>
        <position position="77"/>
    </location>
    <ligand>
        <name>S-adenosyl-L-methionine</name>
        <dbReference type="ChEBI" id="CHEBI:59789"/>
    </ligand>
</feature>
<dbReference type="PANTHER" id="PTHR24422:SF26">
    <property type="entry name" value="CHEMOTAXIS PROTEIN METHYLTRANSFERASE"/>
    <property type="match status" value="1"/>
</dbReference>
<accession>A0A1I5NL37</accession>
<feature type="binding site" evidence="6">
    <location>
        <position position="119"/>
    </location>
    <ligand>
        <name>S-adenosyl-L-methionine</name>
        <dbReference type="ChEBI" id="CHEBI:59789"/>
    </ligand>
</feature>
<dbReference type="PROSITE" id="PS50123">
    <property type="entry name" value="CHER"/>
    <property type="match status" value="1"/>
</dbReference>
<dbReference type="Proteomes" id="UP000182400">
    <property type="component" value="Unassembled WGS sequence"/>
</dbReference>
<proteinExistence type="predicted"/>
<dbReference type="Gene3D" id="1.10.155.10">
    <property type="entry name" value="Chemotaxis receptor methyltransferase CheR, N-terminal domain"/>
    <property type="match status" value="1"/>
</dbReference>
<keyword evidence="2 5" id="KW-0489">Methyltransferase</keyword>
<feature type="binding site" evidence="6">
    <location>
        <position position="83"/>
    </location>
    <ligand>
        <name>S-adenosyl-L-methionine</name>
        <dbReference type="ChEBI" id="CHEBI:59789"/>
    </ligand>
</feature>
<feature type="binding site" evidence="6">
    <location>
        <position position="142"/>
    </location>
    <ligand>
        <name>S-adenosyl-L-methionine</name>
        <dbReference type="ChEBI" id="CHEBI:59789"/>
    </ligand>
</feature>
<dbReference type="InterPro" id="IPR022642">
    <property type="entry name" value="CheR_C"/>
</dbReference>
<dbReference type="InterPro" id="IPR026024">
    <property type="entry name" value="Chemotaxis_MeTrfase_CheR"/>
</dbReference>
<dbReference type="InterPro" id="IPR036804">
    <property type="entry name" value="CheR_N_sf"/>
</dbReference>
<dbReference type="RefSeq" id="WP_074939440.1">
    <property type="nucleotide sequence ID" value="NZ_FOWP01000007.1"/>
</dbReference>
<evidence type="ECO:0000256" key="5">
    <source>
        <dbReference type="PIRNR" id="PIRNR000410"/>
    </source>
</evidence>
<evidence type="ECO:0000313" key="7">
    <source>
        <dbReference type="EMBL" id="SFP22509.1"/>
    </source>
</evidence>
<sequence length="273" mass="31219">MSSNTAIALSDQEFARFRQLIHEIAGISLSDAKKPLVAGRLSKRLREFELSSYGEYFRRLSQSPAELQTCVDLLTTNETYFFREPKHFDFLREHLEKPGLIPSGRPLRIWSGACSSGEEPYSIALLLADVLVDKPWEILASDISQRVLDRARAGVYRVQDSEDIPRRMLVRHCFRGVGANEGNLLIDPALRRRVRFEQINLNNPLPEVGQFDVIFLRNVMIYFDGDTKRQVVKRLLSRLRPGGYFLISHSESLNGIDDTLKVVKPSIYRKPDA</sequence>
<evidence type="ECO:0000256" key="4">
    <source>
        <dbReference type="ARBA" id="ARBA00022691"/>
    </source>
</evidence>
<dbReference type="InterPro" id="IPR000780">
    <property type="entry name" value="CheR_MeTrfase"/>
</dbReference>
<name>A0A1I5NL37_9GAMM</name>
<dbReference type="EMBL" id="FOWP01000007">
    <property type="protein sequence ID" value="SFP22509.1"/>
    <property type="molecule type" value="Genomic_DNA"/>
</dbReference>
<dbReference type="SUPFAM" id="SSF47757">
    <property type="entry name" value="Chemotaxis receptor methyltransferase CheR, N-terminal domain"/>
    <property type="match status" value="1"/>
</dbReference>
<keyword evidence="3 5" id="KW-0808">Transferase</keyword>
<dbReference type="InterPro" id="IPR050903">
    <property type="entry name" value="Bact_Chemotaxis_MeTrfase"/>
</dbReference>
<evidence type="ECO:0000256" key="3">
    <source>
        <dbReference type="ARBA" id="ARBA00022679"/>
    </source>
</evidence>
<comment type="catalytic activity">
    <reaction evidence="1 5">
        <text>L-glutamyl-[protein] + S-adenosyl-L-methionine = [protein]-L-glutamate 5-O-methyl ester + S-adenosyl-L-homocysteine</text>
        <dbReference type="Rhea" id="RHEA:24452"/>
        <dbReference type="Rhea" id="RHEA-COMP:10208"/>
        <dbReference type="Rhea" id="RHEA-COMP:10311"/>
        <dbReference type="ChEBI" id="CHEBI:29973"/>
        <dbReference type="ChEBI" id="CHEBI:57856"/>
        <dbReference type="ChEBI" id="CHEBI:59789"/>
        <dbReference type="ChEBI" id="CHEBI:82795"/>
        <dbReference type="EC" id="2.1.1.80"/>
    </reaction>
</comment>
<dbReference type="InterPro" id="IPR022641">
    <property type="entry name" value="CheR_N"/>
</dbReference>
<dbReference type="AlphaFoldDB" id="A0A1I5NL37"/>
<protein>
    <recommendedName>
        <fullName evidence="5">Chemotaxis protein methyltransferase</fullName>
        <ecNumber evidence="5">2.1.1.80</ecNumber>
    </recommendedName>
</protein>
<dbReference type="SMART" id="SM00138">
    <property type="entry name" value="MeTrc"/>
    <property type="match status" value="1"/>
</dbReference>
<dbReference type="SUPFAM" id="SSF53335">
    <property type="entry name" value="S-adenosyl-L-methionine-dependent methyltransferases"/>
    <property type="match status" value="1"/>
</dbReference>
<organism evidence="7 8">
    <name type="scientific">Ectopseudomonas composti</name>
    <dbReference type="NCBI Taxonomy" id="658457"/>
    <lineage>
        <taxon>Bacteria</taxon>
        <taxon>Pseudomonadati</taxon>
        <taxon>Pseudomonadota</taxon>
        <taxon>Gammaproteobacteria</taxon>
        <taxon>Pseudomonadales</taxon>
        <taxon>Pseudomonadaceae</taxon>
        <taxon>Ectopseudomonas</taxon>
    </lineage>
</organism>
<reference evidence="7 8" key="1">
    <citation type="submission" date="2016-10" db="EMBL/GenBank/DDBJ databases">
        <authorList>
            <person name="de Groot N.N."/>
        </authorList>
    </citation>
    <scope>NUCLEOTIDE SEQUENCE [LARGE SCALE GENOMIC DNA]</scope>
    <source>
        <strain evidence="7 8">CCUG 59231</strain>
    </source>
</reference>
<dbReference type="EC" id="2.1.1.80" evidence="5"/>
<comment type="function">
    <text evidence="5">Methylation of the membrane-bound methyl-accepting chemotaxis proteins (MCP) to form gamma-glutamyl methyl ester residues in MCP.</text>
</comment>
<dbReference type="PIRSF" id="PIRSF000410">
    <property type="entry name" value="CheR"/>
    <property type="match status" value="1"/>
</dbReference>
<dbReference type="GO" id="GO:0008983">
    <property type="term" value="F:protein-glutamate O-methyltransferase activity"/>
    <property type="evidence" value="ECO:0007669"/>
    <property type="project" value="UniProtKB-EC"/>
</dbReference>
<evidence type="ECO:0000256" key="1">
    <source>
        <dbReference type="ARBA" id="ARBA00001541"/>
    </source>
</evidence>
<dbReference type="Pfam" id="PF01739">
    <property type="entry name" value="CheR"/>
    <property type="match status" value="1"/>
</dbReference>
<keyword evidence="4 5" id="KW-0949">S-adenosyl-L-methionine</keyword>
<evidence type="ECO:0000256" key="2">
    <source>
        <dbReference type="ARBA" id="ARBA00022603"/>
    </source>
</evidence>
<dbReference type="PANTHER" id="PTHR24422">
    <property type="entry name" value="CHEMOTAXIS PROTEIN METHYLTRANSFERASE"/>
    <property type="match status" value="1"/>
</dbReference>
<feature type="binding site" evidence="6">
    <location>
        <begin position="217"/>
        <end position="218"/>
    </location>
    <ligand>
        <name>S-adenosyl-L-methionine</name>
        <dbReference type="ChEBI" id="CHEBI:59789"/>
    </ligand>
</feature>
<dbReference type="CDD" id="cd02440">
    <property type="entry name" value="AdoMet_MTases"/>
    <property type="match status" value="1"/>
</dbReference>
<feature type="binding site" evidence="6">
    <location>
        <position position="79"/>
    </location>
    <ligand>
        <name>S-adenosyl-L-methionine</name>
        <dbReference type="ChEBI" id="CHEBI:59789"/>
    </ligand>
</feature>
<dbReference type="Gene3D" id="3.40.50.150">
    <property type="entry name" value="Vaccinia Virus protein VP39"/>
    <property type="match status" value="1"/>
</dbReference>
<evidence type="ECO:0000313" key="8">
    <source>
        <dbReference type="Proteomes" id="UP000182400"/>
    </source>
</evidence>
<dbReference type="PRINTS" id="PR00996">
    <property type="entry name" value="CHERMTFRASE"/>
</dbReference>
<gene>
    <name evidence="7" type="ORF">SAMN05216601_10738</name>
</gene>
<evidence type="ECO:0000256" key="6">
    <source>
        <dbReference type="PIRSR" id="PIRSR000410-1"/>
    </source>
</evidence>